<dbReference type="InterPro" id="IPR001478">
    <property type="entry name" value="PDZ"/>
</dbReference>
<evidence type="ECO:0000259" key="2">
    <source>
        <dbReference type="PROSITE" id="PS50106"/>
    </source>
</evidence>
<dbReference type="InParanoid" id="A0A5N4ABI5"/>
<dbReference type="InterPro" id="IPR017850">
    <property type="entry name" value="Alkaline_phosphatase_core_sf"/>
</dbReference>
<dbReference type="PROSITE" id="PS50106">
    <property type="entry name" value="PDZ"/>
    <property type="match status" value="2"/>
</dbReference>
<proteinExistence type="predicted"/>
<dbReference type="Proteomes" id="UP000327044">
    <property type="component" value="Unassembled WGS sequence"/>
</dbReference>
<accession>A0A5N4ABI5</accession>
<evidence type="ECO:0000313" key="4">
    <source>
        <dbReference type="Proteomes" id="UP000327044"/>
    </source>
</evidence>
<sequence>MSIYPSLEDMKFDQIARAQDQVFSQTATAPPVYGAPTVQPAVATGDAMYPSLNEYMGLELSEAVIAANMPEYGQVIMYQREVAIPQSNSNVVAPLSGQSLGLQRAQVSHGIRELILCKDKDGKVGVRVKPISNGVFVCLVIEKSPAAIAGLRFGDQILQINGVTVAGFSMDKVHDMFRKSPINGISVVVRDRPFERTLTLHKDSTGHIGFMFKNGKIFSIVKDSSAARNGLLTDHQLLEVEGQNVVGLKDKEITKYIDNAGNIVTVTVIPSFLYDHMIKKMNTSIIKELMDHSIPTFPYFGSTQHLISNGMFVRISVVVFLISFIVVYIIYTQTYQELISRASKISDGSQYNVNGDSYLVFSPKCKIPNVKPFNKDTDGFNIFSFYQKCTIYPLLSFLTIEKNQAILHINRSAAPFYSPYYISCCYSYIKRSFDVIDPDNKIELTPCITFYSSVQCSQDTILVKCVVAKTNTTVYKNIHAPITIKESVVSKLSKNERVSVLCIGIDSVSRLHFTRALPLTYAHLRKNDWIEFRGYNKIGDNTFPNLMAILTGMNETKAYETCNPKKLGYLDNCKMIWYDYRSSDFVTAYGEDEAKISTFNFLKKGFRRPPTDYYFRPYLMGAEKWLNVTKIDGMNYCTGPESAGERVFDLIKAFAKTFATYLYFGFFWMNSFSHNYLGAVSRMDYKLQELLRYLQENYLLDNTIVFFYSDHGIRFGDFRYTTTGWLEERLPFLFVHLPRNFQEKYPASVANLKLNSNKLTTPYDFYMTLQDILLMSKTNYTVKPSSGCPACRSFFTPISEDRSCEEAGITQHWCTCRGYKKYPENHTSVQLAIQYVLRQIHETIRSYKHESKKCAKFKLYRVMSSSISENYFDNNTYLLLMIKLIPQTRTALTPSSVFEATVSVEKNRTYIFRLHGTVSRLDYYESHSKCVNDSNLKKYCYCR</sequence>
<dbReference type="Gene3D" id="2.30.42.10">
    <property type="match status" value="2"/>
</dbReference>
<dbReference type="SUPFAM" id="SSF53649">
    <property type="entry name" value="Alkaline phosphatase-like"/>
    <property type="match status" value="1"/>
</dbReference>
<dbReference type="Gene3D" id="3.40.720.10">
    <property type="entry name" value="Alkaline Phosphatase, subunit A"/>
    <property type="match status" value="1"/>
</dbReference>
<organism evidence="3 4">
    <name type="scientific">Photinus pyralis</name>
    <name type="common">Common eastern firefly</name>
    <name type="synonym">Lampyris pyralis</name>
    <dbReference type="NCBI Taxonomy" id="7054"/>
    <lineage>
        <taxon>Eukaryota</taxon>
        <taxon>Metazoa</taxon>
        <taxon>Ecdysozoa</taxon>
        <taxon>Arthropoda</taxon>
        <taxon>Hexapoda</taxon>
        <taxon>Insecta</taxon>
        <taxon>Pterygota</taxon>
        <taxon>Neoptera</taxon>
        <taxon>Endopterygota</taxon>
        <taxon>Coleoptera</taxon>
        <taxon>Polyphaga</taxon>
        <taxon>Elateriformia</taxon>
        <taxon>Elateroidea</taxon>
        <taxon>Lampyridae</taxon>
        <taxon>Lampyrinae</taxon>
        <taxon>Photinus</taxon>
    </lineage>
</organism>
<dbReference type="FunCoup" id="A0A5N4ABI5">
    <property type="interactions" value="2"/>
</dbReference>
<comment type="caution">
    <text evidence="3">The sequence shown here is derived from an EMBL/GenBank/DDBJ whole genome shotgun (WGS) entry which is preliminary data.</text>
</comment>
<keyword evidence="4" id="KW-1185">Reference proteome</keyword>
<dbReference type="AlphaFoldDB" id="A0A5N4ABI5"/>
<dbReference type="PANTHER" id="PTHR10974">
    <property type="entry name" value="FI08016P-RELATED"/>
    <property type="match status" value="1"/>
</dbReference>
<dbReference type="Pfam" id="PF02995">
    <property type="entry name" value="DUF229"/>
    <property type="match status" value="1"/>
</dbReference>
<feature type="domain" description="PDZ" evidence="2">
    <location>
        <begin position="113"/>
        <end position="192"/>
    </location>
</feature>
<name>A0A5N4ABI5_PHOPY</name>
<dbReference type="CDD" id="cd06721">
    <property type="entry name" value="PDZ1_syntenin-like"/>
    <property type="match status" value="1"/>
</dbReference>
<feature type="transmembrane region" description="Helical" evidence="1">
    <location>
        <begin position="311"/>
        <end position="331"/>
    </location>
</feature>
<gene>
    <name evidence="3" type="ORF">PPYR_11525</name>
</gene>
<dbReference type="PANTHER" id="PTHR10974:SF9">
    <property type="entry name" value="DUF229 DOMAIN CONTAINING PROTEIN-RELATED"/>
    <property type="match status" value="1"/>
</dbReference>
<dbReference type="CDD" id="cd06794">
    <property type="entry name" value="PDZ2_syntenin-like"/>
    <property type="match status" value="1"/>
</dbReference>
<dbReference type="SMART" id="SM00228">
    <property type="entry name" value="PDZ"/>
    <property type="match status" value="2"/>
</dbReference>
<evidence type="ECO:0000313" key="3">
    <source>
        <dbReference type="EMBL" id="KAB0794686.1"/>
    </source>
</evidence>
<dbReference type="SUPFAM" id="SSF50156">
    <property type="entry name" value="PDZ domain-like"/>
    <property type="match status" value="2"/>
</dbReference>
<dbReference type="InterPro" id="IPR004245">
    <property type="entry name" value="DUF229"/>
</dbReference>
<keyword evidence="1" id="KW-0812">Transmembrane</keyword>
<reference evidence="3 4" key="1">
    <citation type="journal article" date="2018" name="Elife">
        <title>Firefly genomes illuminate parallel origins of bioluminescence in beetles.</title>
        <authorList>
            <person name="Fallon T.R."/>
            <person name="Lower S.E."/>
            <person name="Chang C.H."/>
            <person name="Bessho-Uehara M."/>
            <person name="Martin G.J."/>
            <person name="Bewick A.J."/>
            <person name="Behringer M."/>
            <person name="Debat H.J."/>
            <person name="Wong I."/>
            <person name="Day J.C."/>
            <person name="Suvorov A."/>
            <person name="Silva C.J."/>
            <person name="Stanger-Hall K.F."/>
            <person name="Hall D.W."/>
            <person name="Schmitz R.J."/>
            <person name="Nelson D.R."/>
            <person name="Lewis S.M."/>
            <person name="Shigenobu S."/>
            <person name="Bybee S.M."/>
            <person name="Larracuente A.M."/>
            <person name="Oba Y."/>
            <person name="Weng J.K."/>
        </authorList>
    </citation>
    <scope>NUCLEOTIDE SEQUENCE [LARGE SCALE GENOMIC DNA]</scope>
    <source>
        <strain evidence="3">1611_PpyrPB1</strain>
        <tissue evidence="3">Whole body</tissue>
    </source>
</reference>
<dbReference type="CDD" id="cd16021">
    <property type="entry name" value="ALP_like"/>
    <property type="match status" value="1"/>
</dbReference>
<keyword evidence="1" id="KW-1133">Transmembrane helix</keyword>
<feature type="domain" description="PDZ" evidence="2">
    <location>
        <begin position="197"/>
        <end position="272"/>
    </location>
</feature>
<evidence type="ECO:0000256" key="1">
    <source>
        <dbReference type="SAM" id="Phobius"/>
    </source>
</evidence>
<dbReference type="FunFam" id="3.40.720.10:FF:000017">
    <property type="entry name" value="Predicted protein"/>
    <property type="match status" value="1"/>
</dbReference>
<dbReference type="GO" id="GO:0005615">
    <property type="term" value="C:extracellular space"/>
    <property type="evidence" value="ECO:0007669"/>
    <property type="project" value="TreeGrafter"/>
</dbReference>
<dbReference type="Pfam" id="PF00595">
    <property type="entry name" value="PDZ"/>
    <property type="match status" value="1"/>
</dbReference>
<dbReference type="FunFam" id="2.30.42.10:FF:000043">
    <property type="entry name" value="Syntenin-1 isoform X1"/>
    <property type="match status" value="1"/>
</dbReference>
<dbReference type="InterPro" id="IPR036034">
    <property type="entry name" value="PDZ_sf"/>
</dbReference>
<protein>
    <recommendedName>
        <fullName evidence="2">PDZ domain-containing protein</fullName>
    </recommendedName>
</protein>
<dbReference type="EMBL" id="VVIM01000008">
    <property type="protein sequence ID" value="KAB0794686.1"/>
    <property type="molecule type" value="Genomic_DNA"/>
</dbReference>
<keyword evidence="1" id="KW-0472">Membrane</keyword>